<comment type="catalytic activity">
    <reaction evidence="2">
        <text>2 GTP = 3',3'-c-di-GMP + 2 diphosphate</text>
        <dbReference type="Rhea" id="RHEA:24898"/>
        <dbReference type="ChEBI" id="CHEBI:33019"/>
        <dbReference type="ChEBI" id="CHEBI:37565"/>
        <dbReference type="ChEBI" id="CHEBI:58805"/>
        <dbReference type="EC" id="2.7.7.65"/>
    </reaction>
</comment>
<dbReference type="GO" id="GO:0043709">
    <property type="term" value="P:cell adhesion involved in single-species biofilm formation"/>
    <property type="evidence" value="ECO:0007669"/>
    <property type="project" value="TreeGrafter"/>
</dbReference>
<organism evidence="4 5">
    <name type="scientific">Paraburkholderia bannensis</name>
    <dbReference type="NCBI Taxonomy" id="765414"/>
    <lineage>
        <taxon>Bacteria</taxon>
        <taxon>Pseudomonadati</taxon>
        <taxon>Pseudomonadota</taxon>
        <taxon>Betaproteobacteria</taxon>
        <taxon>Burkholderiales</taxon>
        <taxon>Burkholderiaceae</taxon>
        <taxon>Paraburkholderia</taxon>
    </lineage>
</organism>
<evidence type="ECO:0000256" key="1">
    <source>
        <dbReference type="ARBA" id="ARBA00012528"/>
    </source>
</evidence>
<gene>
    <name evidence="4" type="ORF">F4827_003033</name>
</gene>
<evidence type="ECO:0000313" key="4">
    <source>
        <dbReference type="EMBL" id="MBB6103178.1"/>
    </source>
</evidence>
<dbReference type="CDD" id="cd01949">
    <property type="entry name" value="GGDEF"/>
    <property type="match status" value="1"/>
</dbReference>
<dbReference type="PANTHER" id="PTHR45138:SF9">
    <property type="entry name" value="DIGUANYLATE CYCLASE DGCM-RELATED"/>
    <property type="match status" value="1"/>
</dbReference>
<evidence type="ECO:0000313" key="5">
    <source>
        <dbReference type="Proteomes" id="UP000571554"/>
    </source>
</evidence>
<dbReference type="EMBL" id="JACHBW010000008">
    <property type="protein sequence ID" value="MBB6103178.1"/>
    <property type="molecule type" value="Genomic_DNA"/>
</dbReference>
<name>A0A7W9TXE8_9BURK</name>
<dbReference type="InterPro" id="IPR000160">
    <property type="entry name" value="GGDEF_dom"/>
</dbReference>
<sequence>MSLLIGSDRPASRPQIFMSGFQPTHAEPSVVEWLLHDDQVMRECFGHATGILKFVTGAAYTTVTLLDAAHQHFCGDLGALVANTPRDSSLSEHALRNGGVFVVEDTHERADVQGCDLVQYPPHVRFFAAVPIRLPDGEPIGALCAMDPEPRRMDANARGVLRHLGEMIENDLRLRMASAVDPLTQLFNRRSTLESVHHRWQDTPDGEGVGSVMVDIDWFKQYNDTYGHPAGDGCLRAVAQVLREAADEHNMIAGRVGGEEFALLLTGVERAELGYALERVRAGVERLGIEHRGSPLGVVTLSMGATHTWRNAPTDQGYRDAFGVADDALYEAKKDGRNCVRFA</sequence>
<dbReference type="InterPro" id="IPR029016">
    <property type="entry name" value="GAF-like_dom_sf"/>
</dbReference>
<dbReference type="Pfam" id="PF00990">
    <property type="entry name" value="GGDEF"/>
    <property type="match status" value="1"/>
</dbReference>
<dbReference type="RefSeq" id="WP_311673484.1">
    <property type="nucleotide sequence ID" value="NZ_JACHBW010000008.1"/>
</dbReference>
<dbReference type="InterPro" id="IPR003018">
    <property type="entry name" value="GAF"/>
</dbReference>
<dbReference type="FunFam" id="3.30.70.270:FF:000001">
    <property type="entry name" value="Diguanylate cyclase domain protein"/>
    <property type="match status" value="1"/>
</dbReference>
<feature type="domain" description="GGDEF" evidence="3">
    <location>
        <begin position="207"/>
        <end position="343"/>
    </location>
</feature>
<dbReference type="GO" id="GO:1902201">
    <property type="term" value="P:negative regulation of bacterial-type flagellum-dependent cell motility"/>
    <property type="evidence" value="ECO:0007669"/>
    <property type="project" value="TreeGrafter"/>
</dbReference>
<dbReference type="PANTHER" id="PTHR45138">
    <property type="entry name" value="REGULATORY COMPONENTS OF SENSORY TRANSDUCTION SYSTEM"/>
    <property type="match status" value="1"/>
</dbReference>
<dbReference type="Pfam" id="PF13185">
    <property type="entry name" value="GAF_2"/>
    <property type="match status" value="1"/>
</dbReference>
<dbReference type="GO" id="GO:0005886">
    <property type="term" value="C:plasma membrane"/>
    <property type="evidence" value="ECO:0007669"/>
    <property type="project" value="TreeGrafter"/>
</dbReference>
<dbReference type="Gene3D" id="3.30.70.270">
    <property type="match status" value="1"/>
</dbReference>
<dbReference type="InterPro" id="IPR029787">
    <property type="entry name" value="Nucleotide_cyclase"/>
</dbReference>
<dbReference type="NCBIfam" id="TIGR00254">
    <property type="entry name" value="GGDEF"/>
    <property type="match status" value="1"/>
</dbReference>
<dbReference type="SMART" id="SM00267">
    <property type="entry name" value="GGDEF"/>
    <property type="match status" value="1"/>
</dbReference>
<dbReference type="GO" id="GO:0052621">
    <property type="term" value="F:diguanylate cyclase activity"/>
    <property type="evidence" value="ECO:0007669"/>
    <property type="project" value="UniProtKB-EC"/>
</dbReference>
<dbReference type="SMART" id="SM00065">
    <property type="entry name" value="GAF"/>
    <property type="match status" value="1"/>
</dbReference>
<proteinExistence type="predicted"/>
<dbReference type="SUPFAM" id="SSF55781">
    <property type="entry name" value="GAF domain-like"/>
    <property type="match status" value="1"/>
</dbReference>
<dbReference type="EC" id="2.7.7.65" evidence="1"/>
<dbReference type="Proteomes" id="UP000571554">
    <property type="component" value="Unassembled WGS sequence"/>
</dbReference>
<dbReference type="PROSITE" id="PS50887">
    <property type="entry name" value="GGDEF"/>
    <property type="match status" value="1"/>
</dbReference>
<keyword evidence="5" id="KW-1185">Reference proteome</keyword>
<reference evidence="4 5" key="1">
    <citation type="submission" date="2020-08" db="EMBL/GenBank/DDBJ databases">
        <title>Above-ground endophytic microbial communities from plants in different locations in the United States.</title>
        <authorList>
            <person name="Frank C."/>
        </authorList>
    </citation>
    <scope>NUCLEOTIDE SEQUENCE [LARGE SCALE GENOMIC DNA]</scope>
    <source>
        <strain evidence="4 5">WP4_2_2</strain>
    </source>
</reference>
<dbReference type="InterPro" id="IPR043128">
    <property type="entry name" value="Rev_trsase/Diguanyl_cyclase"/>
</dbReference>
<evidence type="ECO:0000259" key="3">
    <source>
        <dbReference type="PROSITE" id="PS50887"/>
    </source>
</evidence>
<protein>
    <recommendedName>
        <fullName evidence="1">diguanylate cyclase</fullName>
        <ecNumber evidence="1">2.7.7.65</ecNumber>
    </recommendedName>
</protein>
<comment type="caution">
    <text evidence="4">The sequence shown here is derived from an EMBL/GenBank/DDBJ whole genome shotgun (WGS) entry which is preliminary data.</text>
</comment>
<evidence type="ECO:0000256" key="2">
    <source>
        <dbReference type="ARBA" id="ARBA00034247"/>
    </source>
</evidence>
<accession>A0A7W9TXE8</accession>
<dbReference type="SUPFAM" id="SSF55073">
    <property type="entry name" value="Nucleotide cyclase"/>
    <property type="match status" value="1"/>
</dbReference>
<dbReference type="Gene3D" id="3.30.450.40">
    <property type="match status" value="1"/>
</dbReference>
<dbReference type="AlphaFoldDB" id="A0A7W9TXE8"/>
<dbReference type="InterPro" id="IPR050469">
    <property type="entry name" value="Diguanylate_Cyclase"/>
</dbReference>